<comment type="similarity">
    <text evidence="1">Belongs to the dynein light chain Tctex-type family.</text>
</comment>
<evidence type="ECO:0000313" key="3">
    <source>
        <dbReference type="Proteomes" id="UP000515163"/>
    </source>
</evidence>
<sequence length="452" mass="50180">MSVYYNRPSSSSSKRRSNQIKIVLHSIARPTGKKSSVQRKEMTRKETASPMMTFFSGPGFEPRELELDLRDLVGVNINDLDDSLKGILLDDTKRPGSTDVDDIDNVSIVSEISTCSSAVTVTLEPVDEEPSATIPKPPSSPTPWKTAEPFSYPSSSEAEEEDSRKSGRKSKKISNLFSFNSGIANPSPGHSENQQLERSSSERRKRRSSLTKLMSPLALSIFTASGLPSAPINVAEMRPDLFEKESKKSSSQSKASRKLSLTMFQKQSSSDKSETKKRRNTDPNLIQKLKTSTIVESESEGLKAESDEPNQERVRKVSFNSLAPSVQDLKENDLRVEPEQASFKEEDIRLRDLMGKVLRSHMLSMVDYKRETCDRTGKSISKIIKTIVESIKESEGLPSKVACLVYIAAVRDEGIFMSTQALWDSNQDNFAAASFRNDSVFGLAVVIATPYI</sequence>
<dbReference type="InterPro" id="IPR005334">
    <property type="entry name" value="Tctex-1-like"/>
</dbReference>
<dbReference type="GO" id="GO:0005868">
    <property type="term" value="C:cytoplasmic dynein complex"/>
    <property type="evidence" value="ECO:0007669"/>
    <property type="project" value="TreeGrafter"/>
</dbReference>
<feature type="region of interest" description="Disordered" evidence="2">
    <location>
        <begin position="124"/>
        <end position="210"/>
    </location>
</feature>
<dbReference type="GO" id="GO:0005737">
    <property type="term" value="C:cytoplasm"/>
    <property type="evidence" value="ECO:0007669"/>
    <property type="project" value="TreeGrafter"/>
</dbReference>
<organism evidence="3 4">
    <name type="scientific">Actinia tenebrosa</name>
    <name type="common">Australian red waratah sea anemone</name>
    <dbReference type="NCBI Taxonomy" id="6105"/>
    <lineage>
        <taxon>Eukaryota</taxon>
        <taxon>Metazoa</taxon>
        <taxon>Cnidaria</taxon>
        <taxon>Anthozoa</taxon>
        <taxon>Hexacorallia</taxon>
        <taxon>Actiniaria</taxon>
        <taxon>Actiniidae</taxon>
        <taxon>Actinia</taxon>
    </lineage>
</organism>
<name>A0A6P8HD69_ACTTE</name>
<dbReference type="Pfam" id="PF03645">
    <property type="entry name" value="Tctex-1"/>
    <property type="match status" value="1"/>
</dbReference>
<feature type="compositionally biased region" description="Polar residues" evidence="2">
    <location>
        <begin position="175"/>
        <end position="196"/>
    </location>
</feature>
<reference evidence="4" key="1">
    <citation type="submission" date="2025-08" db="UniProtKB">
        <authorList>
            <consortium name="RefSeq"/>
        </authorList>
    </citation>
    <scope>IDENTIFICATION</scope>
    <source>
        <tissue evidence="4">Tentacle</tissue>
    </source>
</reference>
<dbReference type="Proteomes" id="UP000515163">
    <property type="component" value="Unplaced"/>
</dbReference>
<dbReference type="PANTHER" id="PTHR21255:SF65">
    <property type="entry name" value="TCTEX1 DOMAIN-CONTAINING PROTEIN 2"/>
    <property type="match status" value="1"/>
</dbReference>
<dbReference type="PANTHER" id="PTHR21255">
    <property type="entry name" value="T-COMPLEX-ASSOCIATED-TESTIS-EXPRESSED 1/ DYNEIN LIGHT CHAIN"/>
    <property type="match status" value="1"/>
</dbReference>
<dbReference type="RefSeq" id="XP_031553008.1">
    <property type="nucleotide sequence ID" value="XM_031697148.1"/>
</dbReference>
<feature type="compositionally biased region" description="Basic and acidic residues" evidence="2">
    <location>
        <begin position="300"/>
        <end position="315"/>
    </location>
</feature>
<dbReference type="KEGG" id="aten:116290150"/>
<dbReference type="GO" id="GO:0007018">
    <property type="term" value="P:microtubule-based movement"/>
    <property type="evidence" value="ECO:0007669"/>
    <property type="project" value="TreeGrafter"/>
</dbReference>
<dbReference type="CDD" id="cd21451">
    <property type="entry name" value="DLC-like_TCTEX1D"/>
    <property type="match status" value="1"/>
</dbReference>
<dbReference type="Gene3D" id="3.30.1140.40">
    <property type="entry name" value="Tctex-1"/>
    <property type="match status" value="1"/>
</dbReference>
<gene>
    <name evidence="4" type="primary">LOC116290150</name>
</gene>
<feature type="region of interest" description="Disordered" evidence="2">
    <location>
        <begin position="242"/>
        <end position="316"/>
    </location>
</feature>
<evidence type="ECO:0000313" key="4">
    <source>
        <dbReference type="RefSeq" id="XP_031553008.1"/>
    </source>
</evidence>
<evidence type="ECO:0000256" key="2">
    <source>
        <dbReference type="SAM" id="MobiDB-lite"/>
    </source>
</evidence>
<keyword evidence="3" id="KW-1185">Reference proteome</keyword>
<dbReference type="InterPro" id="IPR038586">
    <property type="entry name" value="Tctex-1-like_sf"/>
</dbReference>
<dbReference type="GeneID" id="116290150"/>
<accession>A0A6P8HD69</accession>
<dbReference type="OrthoDB" id="5986438at2759"/>
<proteinExistence type="inferred from homology"/>
<dbReference type="AlphaFoldDB" id="A0A6P8HD69"/>
<dbReference type="GO" id="GO:0045505">
    <property type="term" value="F:dynein intermediate chain binding"/>
    <property type="evidence" value="ECO:0007669"/>
    <property type="project" value="TreeGrafter"/>
</dbReference>
<evidence type="ECO:0000256" key="1">
    <source>
        <dbReference type="ARBA" id="ARBA00005361"/>
    </source>
</evidence>
<protein>
    <submittedName>
        <fullName evidence="4">Uncharacterized protein LOC116290150</fullName>
    </submittedName>
</protein>
<feature type="compositionally biased region" description="Low complexity" evidence="2">
    <location>
        <begin position="249"/>
        <end position="260"/>
    </location>
</feature>
<dbReference type="InParanoid" id="A0A6P8HD69"/>